<sequence>MEVTYLGGQVPSRVGEKHRKANEAKLALGGRYLLHWLFERFHYCHSVA</sequence>
<proteinExistence type="predicted"/>
<dbReference type="EMBL" id="GBXM01070937">
    <property type="protein sequence ID" value="JAH37640.1"/>
    <property type="molecule type" value="Transcribed_RNA"/>
</dbReference>
<protein>
    <submittedName>
        <fullName evidence="1">Uncharacterized protein</fullName>
    </submittedName>
</protein>
<evidence type="ECO:0000313" key="1">
    <source>
        <dbReference type="EMBL" id="JAH37640.1"/>
    </source>
</evidence>
<dbReference type="AlphaFoldDB" id="A0A0E9SAC3"/>
<name>A0A0E9SAC3_ANGAN</name>
<reference evidence="1" key="1">
    <citation type="submission" date="2014-11" db="EMBL/GenBank/DDBJ databases">
        <authorList>
            <person name="Amaro Gonzalez C."/>
        </authorList>
    </citation>
    <scope>NUCLEOTIDE SEQUENCE</scope>
</reference>
<accession>A0A0E9SAC3</accession>
<reference evidence="1" key="2">
    <citation type="journal article" date="2015" name="Fish Shellfish Immunol.">
        <title>Early steps in the European eel (Anguilla anguilla)-Vibrio vulnificus interaction in the gills: Role of the RtxA13 toxin.</title>
        <authorList>
            <person name="Callol A."/>
            <person name="Pajuelo D."/>
            <person name="Ebbesson L."/>
            <person name="Teles M."/>
            <person name="MacKenzie S."/>
            <person name="Amaro C."/>
        </authorList>
    </citation>
    <scope>NUCLEOTIDE SEQUENCE</scope>
</reference>
<organism evidence="1">
    <name type="scientific">Anguilla anguilla</name>
    <name type="common">European freshwater eel</name>
    <name type="synonym">Muraena anguilla</name>
    <dbReference type="NCBI Taxonomy" id="7936"/>
    <lineage>
        <taxon>Eukaryota</taxon>
        <taxon>Metazoa</taxon>
        <taxon>Chordata</taxon>
        <taxon>Craniata</taxon>
        <taxon>Vertebrata</taxon>
        <taxon>Euteleostomi</taxon>
        <taxon>Actinopterygii</taxon>
        <taxon>Neopterygii</taxon>
        <taxon>Teleostei</taxon>
        <taxon>Anguilliformes</taxon>
        <taxon>Anguillidae</taxon>
        <taxon>Anguilla</taxon>
    </lineage>
</organism>